<evidence type="ECO:0000256" key="6">
    <source>
        <dbReference type="ARBA" id="ARBA00022970"/>
    </source>
</evidence>
<dbReference type="Proteomes" id="UP001183619">
    <property type="component" value="Unassembled WGS sequence"/>
</dbReference>
<feature type="transmembrane region" description="Helical" evidence="9">
    <location>
        <begin position="383"/>
        <end position="406"/>
    </location>
</feature>
<dbReference type="RefSeq" id="WP_277105073.1">
    <property type="nucleotide sequence ID" value="NZ_BAAAJS010000021.1"/>
</dbReference>
<feature type="transmembrane region" description="Helical" evidence="9">
    <location>
        <begin position="49"/>
        <end position="73"/>
    </location>
</feature>
<dbReference type="PANTHER" id="PTHR30588">
    <property type="entry name" value="BRANCHED-CHAIN AMINO ACID TRANSPORT SYSTEM 2 CARRIER PROTEIN"/>
    <property type="match status" value="1"/>
</dbReference>
<feature type="transmembrane region" description="Helical" evidence="9">
    <location>
        <begin position="85"/>
        <end position="107"/>
    </location>
</feature>
<accession>A0ABU2B4H2</accession>
<feature type="transmembrane region" description="Helical" evidence="9">
    <location>
        <begin position="348"/>
        <end position="371"/>
    </location>
</feature>
<feature type="transmembrane region" description="Helical" evidence="9">
    <location>
        <begin position="17"/>
        <end position="37"/>
    </location>
</feature>
<keyword evidence="4" id="KW-1003">Cell membrane</keyword>
<keyword evidence="5 9" id="KW-0812">Transmembrane</keyword>
<name>A0ABU2B4H2_9CORY</name>
<evidence type="ECO:0000256" key="2">
    <source>
        <dbReference type="ARBA" id="ARBA00008540"/>
    </source>
</evidence>
<proteinExistence type="inferred from homology"/>
<evidence type="ECO:0000256" key="1">
    <source>
        <dbReference type="ARBA" id="ARBA00004651"/>
    </source>
</evidence>
<dbReference type="InterPro" id="IPR004685">
    <property type="entry name" value="Brnchd-chn_aa_trnsp_Livcs"/>
</dbReference>
<evidence type="ECO:0000313" key="11">
    <source>
        <dbReference type="Proteomes" id="UP001183619"/>
    </source>
</evidence>
<protein>
    <submittedName>
        <fullName evidence="10">LIVCS family branched-chain amino acid:cation transporter</fullName>
    </submittedName>
</protein>
<evidence type="ECO:0000256" key="9">
    <source>
        <dbReference type="SAM" id="Phobius"/>
    </source>
</evidence>
<evidence type="ECO:0000256" key="5">
    <source>
        <dbReference type="ARBA" id="ARBA00022692"/>
    </source>
</evidence>
<keyword evidence="11" id="KW-1185">Reference proteome</keyword>
<dbReference type="Pfam" id="PF05525">
    <property type="entry name" value="Branch_AA_trans"/>
    <property type="match status" value="1"/>
</dbReference>
<keyword evidence="7 9" id="KW-1133">Transmembrane helix</keyword>
<feature type="transmembrane region" description="Helical" evidence="9">
    <location>
        <begin position="200"/>
        <end position="221"/>
    </location>
</feature>
<keyword evidence="8 9" id="KW-0472">Membrane</keyword>
<feature type="transmembrane region" description="Helical" evidence="9">
    <location>
        <begin position="233"/>
        <end position="255"/>
    </location>
</feature>
<feature type="transmembrane region" description="Helical" evidence="9">
    <location>
        <begin position="412"/>
        <end position="430"/>
    </location>
</feature>
<comment type="subcellular location">
    <subcellularLocation>
        <location evidence="1">Cell membrane</location>
        <topology evidence="1">Multi-pass membrane protein</topology>
    </subcellularLocation>
</comment>
<evidence type="ECO:0000256" key="8">
    <source>
        <dbReference type="ARBA" id="ARBA00023136"/>
    </source>
</evidence>
<evidence type="ECO:0000256" key="7">
    <source>
        <dbReference type="ARBA" id="ARBA00022989"/>
    </source>
</evidence>
<feature type="transmembrane region" description="Helical" evidence="9">
    <location>
        <begin position="127"/>
        <end position="147"/>
    </location>
</feature>
<sequence>MTTVTATASHRGMSGKALIPIALMLFSMFFGAGNLIFPPVLGANAGVNFTPAVIGFLLGGVALPVITMITVALSGHDVRALVARGGTIFAIGFSVAVYLSIGAFFAIPRTGAVSFSTAISPITGWDSTTASVGFNLVFFGICFALSLNPSGLVDKLGKILTPALLALLAVLVVLSIFTLHSPKPAPTEAYATTPLVAGLFEGYMTMDSIASLAFGILVISAIRNSKKTENFPIIKGTTIAAIIAGALLGIIYLGLALMGLRITNGQGFSDGAALLSAASLETLGTPGQVLFGGIVLLACLTTAVGLLAATSEFFNQLIPAVSYKVWLTVFVVISFIIASAGLGTVLKIAVPIIIFLYPIAITVVIITLIGFVWRTPIFLGFRLAVWTVTVWSLITTIAPEALSWALWQEHNFGWVIPMVIALAVGMVVDLKDKEQAATNCYNCLAYSRAAKDKAEL</sequence>
<feature type="transmembrane region" description="Helical" evidence="9">
    <location>
        <begin position="159"/>
        <end position="180"/>
    </location>
</feature>
<dbReference type="NCBIfam" id="TIGR00796">
    <property type="entry name" value="livcs"/>
    <property type="match status" value="1"/>
</dbReference>
<evidence type="ECO:0000256" key="4">
    <source>
        <dbReference type="ARBA" id="ARBA00022475"/>
    </source>
</evidence>
<reference evidence="10 11" key="1">
    <citation type="submission" date="2023-07" db="EMBL/GenBank/DDBJ databases">
        <title>Sequencing the genomes of 1000 actinobacteria strains.</title>
        <authorList>
            <person name="Klenk H.-P."/>
        </authorList>
    </citation>
    <scope>NUCLEOTIDE SEQUENCE [LARGE SCALE GENOMIC DNA]</scope>
    <source>
        <strain evidence="10 11">DSM 44508</strain>
    </source>
</reference>
<comment type="similarity">
    <text evidence="2">Belongs to the branched chain amino acid transporter family.</text>
</comment>
<organism evidence="10 11">
    <name type="scientific">Corynebacterium felinum</name>
    <dbReference type="NCBI Taxonomy" id="131318"/>
    <lineage>
        <taxon>Bacteria</taxon>
        <taxon>Bacillati</taxon>
        <taxon>Actinomycetota</taxon>
        <taxon>Actinomycetes</taxon>
        <taxon>Mycobacteriales</taxon>
        <taxon>Corynebacteriaceae</taxon>
        <taxon>Corynebacterium</taxon>
    </lineage>
</organism>
<keyword evidence="6" id="KW-0029">Amino-acid transport</keyword>
<dbReference type="EMBL" id="JAVDYF010000001">
    <property type="protein sequence ID" value="MDR7353500.1"/>
    <property type="molecule type" value="Genomic_DNA"/>
</dbReference>
<feature type="transmembrane region" description="Helical" evidence="9">
    <location>
        <begin position="289"/>
        <end position="309"/>
    </location>
</feature>
<evidence type="ECO:0000313" key="10">
    <source>
        <dbReference type="EMBL" id="MDR7353500.1"/>
    </source>
</evidence>
<feature type="transmembrane region" description="Helical" evidence="9">
    <location>
        <begin position="321"/>
        <end position="342"/>
    </location>
</feature>
<dbReference type="PANTHER" id="PTHR30588:SF7">
    <property type="entry name" value="BRANCHED-CHAIN AMINO ACID CARRIER PROTEIN SAOUHSC_01411-RELATED"/>
    <property type="match status" value="1"/>
</dbReference>
<gene>
    <name evidence="10" type="ORF">J2S37_000038</name>
</gene>
<keyword evidence="3" id="KW-0813">Transport</keyword>
<comment type="caution">
    <text evidence="10">The sequence shown here is derived from an EMBL/GenBank/DDBJ whole genome shotgun (WGS) entry which is preliminary data.</text>
</comment>
<evidence type="ECO:0000256" key="3">
    <source>
        <dbReference type="ARBA" id="ARBA00022448"/>
    </source>
</evidence>